<proteinExistence type="predicted"/>
<protein>
    <recommendedName>
        <fullName evidence="3">DUF3822 domain-containing protein</fullName>
    </recommendedName>
</protein>
<name>A0A167HUB3_9FLAO</name>
<dbReference type="STRING" id="1763537.ULVI_10375"/>
<gene>
    <name evidence="1" type="ORF">ULVI_10375</name>
</gene>
<dbReference type="Gene3D" id="3.30.420.260">
    <property type="match status" value="1"/>
</dbReference>
<dbReference type="CDD" id="cd24013">
    <property type="entry name" value="ASKHA_ATPase_BT3980-like"/>
    <property type="match status" value="1"/>
</dbReference>
<evidence type="ECO:0000313" key="1">
    <source>
        <dbReference type="EMBL" id="OAB78970.1"/>
    </source>
</evidence>
<evidence type="ECO:0008006" key="3">
    <source>
        <dbReference type="Google" id="ProtNLM"/>
    </source>
</evidence>
<organism evidence="1 2">
    <name type="scientific">Cochleicola gelatinilyticus</name>
    <dbReference type="NCBI Taxonomy" id="1763537"/>
    <lineage>
        <taxon>Bacteria</taxon>
        <taxon>Pseudomonadati</taxon>
        <taxon>Bacteroidota</taxon>
        <taxon>Flavobacteriia</taxon>
        <taxon>Flavobacteriales</taxon>
        <taxon>Flavobacteriaceae</taxon>
        <taxon>Cochleicola</taxon>
    </lineage>
</organism>
<sequence length="252" mass="29609">MTGLSFLIQQGSSCETLFFYEKEFSNSRTPEELLFEINKIVKQKEELGVSFDEVSVVYATDCYTLVPSSLFDPEKAVEYLKFNTKILGNDFIAHDKVTLGDVIVVYVPFVNINNYFFERFGTFQYYHATSVLLESILKKERHSILPKIFLHVQKEHFDCIIIKNGQLELCNSYPFRTTEDFIYYVLFAMEQLQLSTENTQAYIFGKITRDDNLYTALYTYIRNIEFFKDNRTTPSETNLEDHQHYLIHQVLS</sequence>
<keyword evidence="2" id="KW-1185">Reference proteome</keyword>
<evidence type="ECO:0000313" key="2">
    <source>
        <dbReference type="Proteomes" id="UP000077013"/>
    </source>
</evidence>
<dbReference type="Proteomes" id="UP000077013">
    <property type="component" value="Unassembled WGS sequence"/>
</dbReference>
<reference evidence="1 2" key="1">
    <citation type="submission" date="2016-02" db="EMBL/GenBank/DDBJ databases">
        <title>Ulvibacter sp. LPB0005, isolated from Thais luteostoma.</title>
        <authorList>
            <person name="Shin S.-K."/>
            <person name="Yi H."/>
        </authorList>
    </citation>
    <scope>NUCLEOTIDE SEQUENCE [LARGE SCALE GENOMIC DNA]</scope>
    <source>
        <strain evidence="1 2">LPB0005</strain>
    </source>
</reference>
<comment type="caution">
    <text evidence="1">The sequence shown here is derived from an EMBL/GenBank/DDBJ whole genome shotgun (WGS) entry which is preliminary data.</text>
</comment>
<dbReference type="InterPro" id="IPR024213">
    <property type="entry name" value="DUF3822"/>
</dbReference>
<dbReference type="AlphaFoldDB" id="A0A167HUB3"/>
<accession>A0A167HUB3</accession>
<dbReference type="Pfam" id="PF12864">
    <property type="entry name" value="DUF3822"/>
    <property type="match status" value="1"/>
</dbReference>
<dbReference type="Gene3D" id="3.30.420.250">
    <property type="match status" value="1"/>
</dbReference>
<dbReference type="EMBL" id="LRXL01000037">
    <property type="protein sequence ID" value="OAB78970.1"/>
    <property type="molecule type" value="Genomic_DNA"/>
</dbReference>